<name>A0A1I8BCX0_MELHA</name>
<dbReference type="Proteomes" id="UP000095281">
    <property type="component" value="Unplaced"/>
</dbReference>
<accession>A0A1I8BCX0</accession>
<protein>
    <submittedName>
        <fullName evidence="3">G_PROTEIN_RECEP_F1_2 domain-containing protein</fullName>
    </submittedName>
</protein>
<dbReference type="WBParaSite" id="MhA1_Contig1957.frz3.gene8">
    <property type="protein sequence ID" value="MhA1_Contig1957.frz3.gene8"/>
    <property type="gene ID" value="MhA1_Contig1957.frz3.gene8"/>
</dbReference>
<sequence length="84" mass="9739">MLELDNDTINNYVVGIRLQVNTISTCLTIYANILTFLTYSIIIFCGIRIQLYVLRKYIGPNLETMRKVNRQITIVLWTQVALLT</sequence>
<evidence type="ECO:0000256" key="1">
    <source>
        <dbReference type="SAM" id="Phobius"/>
    </source>
</evidence>
<proteinExistence type="predicted"/>
<keyword evidence="1" id="KW-0812">Transmembrane</keyword>
<reference evidence="3" key="1">
    <citation type="submission" date="2016-11" db="UniProtKB">
        <authorList>
            <consortium name="WormBaseParasite"/>
        </authorList>
    </citation>
    <scope>IDENTIFICATION</scope>
</reference>
<dbReference type="AlphaFoldDB" id="A0A1I8BCX0"/>
<keyword evidence="1" id="KW-0472">Membrane</keyword>
<organism evidence="2 3">
    <name type="scientific">Meloidogyne hapla</name>
    <name type="common">Root-knot nematode worm</name>
    <dbReference type="NCBI Taxonomy" id="6305"/>
    <lineage>
        <taxon>Eukaryota</taxon>
        <taxon>Metazoa</taxon>
        <taxon>Ecdysozoa</taxon>
        <taxon>Nematoda</taxon>
        <taxon>Chromadorea</taxon>
        <taxon>Rhabditida</taxon>
        <taxon>Tylenchina</taxon>
        <taxon>Tylenchomorpha</taxon>
        <taxon>Tylenchoidea</taxon>
        <taxon>Meloidogynidae</taxon>
        <taxon>Meloidogyninae</taxon>
        <taxon>Meloidogyne</taxon>
    </lineage>
</organism>
<evidence type="ECO:0000313" key="2">
    <source>
        <dbReference type="Proteomes" id="UP000095281"/>
    </source>
</evidence>
<feature type="transmembrane region" description="Helical" evidence="1">
    <location>
        <begin position="27"/>
        <end position="47"/>
    </location>
</feature>
<evidence type="ECO:0000313" key="3">
    <source>
        <dbReference type="WBParaSite" id="MhA1_Contig1957.frz3.gene8"/>
    </source>
</evidence>
<keyword evidence="1" id="KW-1133">Transmembrane helix</keyword>
<keyword evidence="2" id="KW-1185">Reference proteome</keyword>